<sequence>MTSLPPPRVVRVPAAAKAAEEAYHSRYVDETKTNDEKVVGDYTRGARFQFAERDENEDATPTFDDAPPKIIASDTTWRKLDERQYKSMMRKYAPAPGGGRKPAAHAALNPTRLGHDEHLPPAVPDRVDRCFKRPAWTPASRYDLDPGGTTFGKRTEAQKYKDARLAKSAYVPATVTPASNPCLITWGKGQIWGKSPKVLAAEAAVKAEKERRRKLRRQKMLDDMKPKWIPVHGAARGLIDRTPLEQLRDGPGGDQKWLMRSGKSPYADETIDQPKMRF</sequence>
<dbReference type="AlphaFoldDB" id="C1MYX5"/>
<evidence type="ECO:0000313" key="2">
    <source>
        <dbReference type="EMBL" id="EEH54509.1"/>
    </source>
</evidence>
<organism evidence="3">
    <name type="scientific">Micromonas pusilla (strain CCMP1545)</name>
    <name type="common">Picoplanktonic green alga</name>
    <dbReference type="NCBI Taxonomy" id="564608"/>
    <lineage>
        <taxon>Eukaryota</taxon>
        <taxon>Viridiplantae</taxon>
        <taxon>Chlorophyta</taxon>
        <taxon>Mamiellophyceae</taxon>
        <taxon>Mamiellales</taxon>
        <taxon>Mamiellaceae</taxon>
        <taxon>Micromonas</taxon>
    </lineage>
</organism>
<dbReference type="RefSeq" id="XP_003060859.1">
    <property type="nucleotide sequence ID" value="XM_003060813.1"/>
</dbReference>
<name>C1MYX5_MICPC</name>
<protein>
    <submittedName>
        <fullName evidence="2">Predicted protein</fullName>
    </submittedName>
</protein>
<reference evidence="2 3" key="1">
    <citation type="journal article" date="2009" name="Science">
        <title>Green evolution and dynamic adaptations revealed by genomes of the marine picoeukaryotes Micromonas.</title>
        <authorList>
            <person name="Worden A.Z."/>
            <person name="Lee J.H."/>
            <person name="Mock T."/>
            <person name="Rouze P."/>
            <person name="Simmons M.P."/>
            <person name="Aerts A.L."/>
            <person name="Allen A.E."/>
            <person name="Cuvelier M.L."/>
            <person name="Derelle E."/>
            <person name="Everett M.V."/>
            <person name="Foulon E."/>
            <person name="Grimwood J."/>
            <person name="Gundlach H."/>
            <person name="Henrissat B."/>
            <person name="Napoli C."/>
            <person name="McDonald S.M."/>
            <person name="Parker M.S."/>
            <person name="Rombauts S."/>
            <person name="Salamov A."/>
            <person name="Von Dassow P."/>
            <person name="Badger J.H."/>
            <person name="Coutinho P.M."/>
            <person name="Demir E."/>
            <person name="Dubchak I."/>
            <person name="Gentemann C."/>
            <person name="Eikrem W."/>
            <person name="Gready J.E."/>
            <person name="John U."/>
            <person name="Lanier W."/>
            <person name="Lindquist E.A."/>
            <person name="Lucas S."/>
            <person name="Mayer K.F."/>
            <person name="Moreau H."/>
            <person name="Not F."/>
            <person name="Otillar R."/>
            <person name="Panaud O."/>
            <person name="Pangilinan J."/>
            <person name="Paulsen I."/>
            <person name="Piegu B."/>
            <person name="Poliakov A."/>
            <person name="Robbens S."/>
            <person name="Schmutz J."/>
            <person name="Toulza E."/>
            <person name="Wyss T."/>
            <person name="Zelensky A."/>
            <person name="Zhou K."/>
            <person name="Armbrust E.V."/>
            <person name="Bhattacharya D."/>
            <person name="Goodenough U.W."/>
            <person name="Van de Peer Y."/>
            <person name="Grigoriev I.V."/>
        </authorList>
    </citation>
    <scope>NUCLEOTIDE SEQUENCE [LARGE SCALE GENOMIC DNA]</scope>
    <source>
        <strain evidence="2 3">CCMP1545</strain>
    </source>
</reference>
<dbReference type="EMBL" id="GG663743">
    <property type="protein sequence ID" value="EEH54509.1"/>
    <property type="molecule type" value="Genomic_DNA"/>
</dbReference>
<accession>C1MYX5</accession>
<evidence type="ECO:0000256" key="1">
    <source>
        <dbReference type="SAM" id="MobiDB-lite"/>
    </source>
</evidence>
<dbReference type="KEGG" id="mpp:MICPUCDRAFT_41174"/>
<feature type="region of interest" description="Disordered" evidence="1">
    <location>
        <begin position="244"/>
        <end position="278"/>
    </location>
</feature>
<dbReference type="Proteomes" id="UP000001876">
    <property type="component" value="Unassembled WGS sequence"/>
</dbReference>
<gene>
    <name evidence="2" type="ORF">MICPUCDRAFT_41174</name>
</gene>
<proteinExistence type="predicted"/>
<evidence type="ECO:0000313" key="3">
    <source>
        <dbReference type="Proteomes" id="UP000001876"/>
    </source>
</evidence>
<keyword evidence="3" id="KW-1185">Reference proteome</keyword>
<dbReference type="GeneID" id="9686555"/>